<comment type="caution">
    <text evidence="1">The sequence shown here is derived from an EMBL/GenBank/DDBJ whole genome shotgun (WGS) entry which is preliminary data.</text>
</comment>
<keyword evidence="2" id="KW-1185">Reference proteome</keyword>
<proteinExistence type="predicted"/>
<name>A0A016VAS2_9BILA</name>
<dbReference type="EMBL" id="JARK01001350">
    <property type="protein sequence ID" value="EYC24371.1"/>
    <property type="molecule type" value="Genomic_DNA"/>
</dbReference>
<gene>
    <name evidence="1" type="primary">Acey_s0014.g2471</name>
    <name evidence="1" type="synonym">Acey-T09B4.1</name>
    <name evidence="1" type="ORF">Y032_0014g2471</name>
</gene>
<evidence type="ECO:0000313" key="2">
    <source>
        <dbReference type="Proteomes" id="UP000024635"/>
    </source>
</evidence>
<reference evidence="2" key="1">
    <citation type="journal article" date="2015" name="Nat. Genet.">
        <title>The genome and transcriptome of the zoonotic hookworm Ancylostoma ceylanicum identify infection-specific gene families.</title>
        <authorList>
            <person name="Schwarz E.M."/>
            <person name="Hu Y."/>
            <person name="Antoshechkin I."/>
            <person name="Miller M.M."/>
            <person name="Sternberg P.W."/>
            <person name="Aroian R.V."/>
        </authorList>
    </citation>
    <scope>NUCLEOTIDE SEQUENCE</scope>
    <source>
        <strain evidence="2">HY135</strain>
    </source>
</reference>
<sequence length="80" mass="8990">MLDLTFSHTHNVIWKGNIILPYLKAAPAEILDLELIEISNMKISAGAAFNSVDQTQELVRDCLIHPRTLSASLPLYQLSW</sequence>
<dbReference type="OrthoDB" id="10252502at2759"/>
<protein>
    <submittedName>
        <fullName evidence="1">Uncharacterized protein</fullName>
    </submittedName>
</protein>
<accession>A0A016VAS2</accession>
<organism evidence="1 2">
    <name type="scientific">Ancylostoma ceylanicum</name>
    <dbReference type="NCBI Taxonomy" id="53326"/>
    <lineage>
        <taxon>Eukaryota</taxon>
        <taxon>Metazoa</taxon>
        <taxon>Ecdysozoa</taxon>
        <taxon>Nematoda</taxon>
        <taxon>Chromadorea</taxon>
        <taxon>Rhabditida</taxon>
        <taxon>Rhabditina</taxon>
        <taxon>Rhabditomorpha</taxon>
        <taxon>Strongyloidea</taxon>
        <taxon>Ancylostomatidae</taxon>
        <taxon>Ancylostomatinae</taxon>
        <taxon>Ancylostoma</taxon>
    </lineage>
</organism>
<dbReference type="AlphaFoldDB" id="A0A016VAS2"/>
<dbReference type="Proteomes" id="UP000024635">
    <property type="component" value="Unassembled WGS sequence"/>
</dbReference>
<evidence type="ECO:0000313" key="1">
    <source>
        <dbReference type="EMBL" id="EYC24371.1"/>
    </source>
</evidence>